<evidence type="ECO:0000256" key="4">
    <source>
        <dbReference type="ARBA" id="ARBA00022803"/>
    </source>
</evidence>
<gene>
    <name evidence="5" type="ORF">GGQ61_004303</name>
</gene>
<dbReference type="SUPFAM" id="SSF48452">
    <property type="entry name" value="TPR-like"/>
    <property type="match status" value="1"/>
</dbReference>
<evidence type="ECO:0000313" key="5">
    <source>
        <dbReference type="EMBL" id="MBB3893555.1"/>
    </source>
</evidence>
<dbReference type="RefSeq" id="WP_221221188.1">
    <property type="nucleotide sequence ID" value="NZ_JACIDK010000013.1"/>
</dbReference>
<evidence type="ECO:0000256" key="2">
    <source>
        <dbReference type="ARBA" id="ARBA00019992"/>
    </source>
</evidence>
<dbReference type="InterPro" id="IPR033891">
    <property type="entry name" value="TTC38"/>
</dbReference>
<evidence type="ECO:0000313" key="6">
    <source>
        <dbReference type="Proteomes" id="UP000530564"/>
    </source>
</evidence>
<evidence type="ECO:0000256" key="1">
    <source>
        <dbReference type="ARBA" id="ARBA00005857"/>
    </source>
</evidence>
<dbReference type="CDD" id="cd05804">
    <property type="entry name" value="StaR_like"/>
    <property type="match status" value="1"/>
</dbReference>
<protein>
    <recommendedName>
        <fullName evidence="2">Tetratricopeptide repeat protein 38</fullName>
    </recommendedName>
</protein>
<dbReference type="PANTHER" id="PTHR16263:SF4">
    <property type="entry name" value="TETRATRICOPEPTIDE REPEAT PROTEIN 38"/>
    <property type="match status" value="1"/>
</dbReference>
<sequence>MAFPPMHFDTHDLPLSTASAQAAEHYRNAVRLILAAWPGGDAELDLAIATDPDFALAHAARARVHALSAQPRQAHERVAAARSLAARNGSEREQSHIEVLHLAFSGRSTEALSAALAHAERWPRDVLVLSMPLGAFGLFAFSGMADHDQARVDLCARHADHFAADDWWFLTSQGWALAENGEVARGRAMIERAFELHRANANTVHALAHAMFEGGAGEDAEALITGWLPSYDRAGVLHGHLAWHAALVALERGDAATALGIYETEVRPGVSRGLPINIVSDGASFLWRLDLYGHGAPQAGWEQIASYAREAYPRPGHAFVDTHLALIEAATDSRKALDRRIAALESGQGGVALAAVVPAIGRAARAFADADYDACVRTLEPVADAVVRIGGSGAQREVIEDTLLVALIRAGQTAKAQDLLERRLHRRPSPRDAAWLAAL</sequence>
<keyword evidence="4" id="KW-0802">TPR repeat</keyword>
<dbReference type="EMBL" id="JACIDK010000013">
    <property type="protein sequence ID" value="MBB3893555.1"/>
    <property type="molecule type" value="Genomic_DNA"/>
</dbReference>
<accession>A0A840A3I1</accession>
<keyword evidence="3" id="KW-0677">Repeat</keyword>
<dbReference type="AlphaFoldDB" id="A0A840A3I1"/>
<reference evidence="5 6" key="1">
    <citation type="submission" date="2020-08" db="EMBL/GenBank/DDBJ databases">
        <title>Genomic Encyclopedia of Type Strains, Phase IV (KMG-IV): sequencing the most valuable type-strain genomes for metagenomic binning, comparative biology and taxonomic classification.</title>
        <authorList>
            <person name="Goeker M."/>
        </authorList>
    </citation>
    <scope>NUCLEOTIDE SEQUENCE [LARGE SCALE GENOMIC DNA]</scope>
    <source>
        <strain evidence="5 6">DSM 21793</strain>
    </source>
</reference>
<evidence type="ECO:0000256" key="3">
    <source>
        <dbReference type="ARBA" id="ARBA00022737"/>
    </source>
</evidence>
<dbReference type="Proteomes" id="UP000530564">
    <property type="component" value="Unassembled WGS sequence"/>
</dbReference>
<comment type="similarity">
    <text evidence="1">Belongs to the TTC38 family.</text>
</comment>
<name>A0A840A3I1_9CAUL</name>
<organism evidence="5 6">
    <name type="scientific">Phenylobacterium haematophilum</name>
    <dbReference type="NCBI Taxonomy" id="98513"/>
    <lineage>
        <taxon>Bacteria</taxon>
        <taxon>Pseudomonadati</taxon>
        <taxon>Pseudomonadota</taxon>
        <taxon>Alphaproteobacteria</taxon>
        <taxon>Caulobacterales</taxon>
        <taxon>Caulobacteraceae</taxon>
        <taxon>Phenylobacterium</taxon>
    </lineage>
</organism>
<comment type="caution">
    <text evidence="5">The sequence shown here is derived from an EMBL/GenBank/DDBJ whole genome shotgun (WGS) entry which is preliminary data.</text>
</comment>
<proteinExistence type="inferred from homology"/>
<keyword evidence="6" id="KW-1185">Reference proteome</keyword>
<dbReference type="Gene3D" id="1.25.40.10">
    <property type="entry name" value="Tetratricopeptide repeat domain"/>
    <property type="match status" value="1"/>
</dbReference>
<dbReference type="InterPro" id="IPR011990">
    <property type="entry name" value="TPR-like_helical_dom_sf"/>
</dbReference>
<dbReference type="PANTHER" id="PTHR16263">
    <property type="entry name" value="TETRATRICOPEPTIDE REPEAT PROTEIN 38"/>
    <property type="match status" value="1"/>
</dbReference>